<feature type="region of interest" description="Disordered" evidence="1">
    <location>
        <begin position="1"/>
        <end position="22"/>
    </location>
</feature>
<name>A0AAD2FNF5_9STRA</name>
<comment type="caution">
    <text evidence="2">The sequence shown here is derived from an EMBL/GenBank/DDBJ whole genome shotgun (WGS) entry which is preliminary data.</text>
</comment>
<dbReference type="Proteomes" id="UP001295423">
    <property type="component" value="Unassembled WGS sequence"/>
</dbReference>
<sequence>MSTAVATPMQPPMISAETPHQVPSALSDTISRKVHFPRNMKTVVSVLSRRDYSNSELRECFYTPDDRHRIECERERLVRRFNKEPNKKHLHSSLRGLENSTREGSVQSEKRVWAVVDSVLNEQDDQLELREFDCYRIASASQSNSTESTLLALRAAIGDQLAAFSIYRDWASDNRAILNASTKGDRSCKC</sequence>
<evidence type="ECO:0000256" key="1">
    <source>
        <dbReference type="SAM" id="MobiDB-lite"/>
    </source>
</evidence>
<evidence type="ECO:0000313" key="2">
    <source>
        <dbReference type="EMBL" id="CAJ1947089.1"/>
    </source>
</evidence>
<dbReference type="EMBL" id="CAKOGP040001725">
    <property type="protein sequence ID" value="CAJ1947089.1"/>
    <property type="molecule type" value="Genomic_DNA"/>
</dbReference>
<protein>
    <submittedName>
        <fullName evidence="2">Uncharacterized protein</fullName>
    </submittedName>
</protein>
<reference evidence="2" key="1">
    <citation type="submission" date="2023-08" db="EMBL/GenBank/DDBJ databases">
        <authorList>
            <person name="Audoor S."/>
            <person name="Bilcke G."/>
        </authorList>
    </citation>
    <scope>NUCLEOTIDE SEQUENCE</scope>
</reference>
<gene>
    <name evidence="2" type="ORF">CYCCA115_LOCUS10972</name>
</gene>
<accession>A0AAD2FNF5</accession>
<keyword evidence="3" id="KW-1185">Reference proteome</keyword>
<evidence type="ECO:0000313" key="3">
    <source>
        <dbReference type="Proteomes" id="UP001295423"/>
    </source>
</evidence>
<proteinExistence type="predicted"/>
<dbReference type="AlphaFoldDB" id="A0AAD2FNF5"/>
<organism evidence="2 3">
    <name type="scientific">Cylindrotheca closterium</name>
    <dbReference type="NCBI Taxonomy" id="2856"/>
    <lineage>
        <taxon>Eukaryota</taxon>
        <taxon>Sar</taxon>
        <taxon>Stramenopiles</taxon>
        <taxon>Ochrophyta</taxon>
        <taxon>Bacillariophyta</taxon>
        <taxon>Bacillariophyceae</taxon>
        <taxon>Bacillariophycidae</taxon>
        <taxon>Bacillariales</taxon>
        <taxon>Bacillariaceae</taxon>
        <taxon>Cylindrotheca</taxon>
    </lineage>
</organism>